<protein>
    <submittedName>
        <fullName evidence="2">Uncharacterized protein</fullName>
    </submittedName>
</protein>
<accession>A0ABQ5KZ97</accession>
<reference evidence="2" key="1">
    <citation type="submission" date="2022-03" db="EMBL/GenBank/DDBJ databases">
        <title>Draft genome sequence of Aduncisulcus paluster, a free-living microaerophilic Fornicata.</title>
        <authorList>
            <person name="Yuyama I."/>
            <person name="Kume K."/>
            <person name="Tamura T."/>
            <person name="Inagaki Y."/>
            <person name="Hashimoto T."/>
        </authorList>
    </citation>
    <scope>NUCLEOTIDE SEQUENCE</scope>
    <source>
        <strain evidence="2">NY0171</strain>
    </source>
</reference>
<feature type="non-terminal residue" evidence="2">
    <location>
        <position position="422"/>
    </location>
</feature>
<comment type="caution">
    <text evidence="2">The sequence shown here is derived from an EMBL/GenBank/DDBJ whole genome shotgun (WGS) entry which is preliminary data.</text>
</comment>
<organism evidence="2 3">
    <name type="scientific">Aduncisulcus paluster</name>
    <dbReference type="NCBI Taxonomy" id="2918883"/>
    <lineage>
        <taxon>Eukaryota</taxon>
        <taxon>Metamonada</taxon>
        <taxon>Carpediemonas-like organisms</taxon>
        <taxon>Aduncisulcus</taxon>
    </lineage>
</organism>
<sequence>MDEQIAVNVANFVAKITGRIYDIYNSYCQELKKDHTLETIVSITNMFSARALPLLAKMLLCFRYIKNDYKLLIELKGLKDIYLEPRYVLIQRTLRNYDNLLKGFIGGTKQRYQTEFAQEMACFRFPTFLPLYLVPSYPKMDDDLIRNCTLFLQRQNVSQAVLHAGAVVNNVIKRIGYQSRHKHVSSHRHIQKHPTSHLDKAGEFFGHQFPKNDYLHMFIPGASSHTSIVRLQRDAEQTSSCIDSDILAFIHRQLYPSANDVEFSPEYIAMTTQTHTPSHSSSSLSSRSSLGMSSPSDMSYGSPFWPRVGNAQVTSPTNFRRPQGTTNLSDGSLLNVFDTAHMLKHGASSAVLSNTPIPHVLSAALSTVSRIARAVLSSTLLCRESLPLQSIPSEVPAKVDDQGVHNVNIALGGHGSSMPGSV</sequence>
<proteinExistence type="predicted"/>
<feature type="compositionally biased region" description="Low complexity" evidence="1">
    <location>
        <begin position="277"/>
        <end position="295"/>
    </location>
</feature>
<keyword evidence="3" id="KW-1185">Reference proteome</keyword>
<evidence type="ECO:0000313" key="2">
    <source>
        <dbReference type="EMBL" id="GKT37366.1"/>
    </source>
</evidence>
<feature type="region of interest" description="Disordered" evidence="1">
    <location>
        <begin position="272"/>
        <end position="295"/>
    </location>
</feature>
<dbReference type="EMBL" id="BQXS01011464">
    <property type="protein sequence ID" value="GKT37366.1"/>
    <property type="molecule type" value="Genomic_DNA"/>
</dbReference>
<dbReference type="Proteomes" id="UP001057375">
    <property type="component" value="Unassembled WGS sequence"/>
</dbReference>
<evidence type="ECO:0000313" key="3">
    <source>
        <dbReference type="Proteomes" id="UP001057375"/>
    </source>
</evidence>
<evidence type="ECO:0000256" key="1">
    <source>
        <dbReference type="SAM" id="MobiDB-lite"/>
    </source>
</evidence>
<name>A0ABQ5KZ97_9EUKA</name>
<gene>
    <name evidence="2" type="ORF">ADUPG1_010164</name>
</gene>